<keyword evidence="2" id="KW-0732">Signal</keyword>
<evidence type="ECO:0000313" key="5">
    <source>
        <dbReference type="Proteomes" id="UP000280066"/>
    </source>
</evidence>
<dbReference type="AlphaFoldDB" id="A0A428JSX0"/>
<gene>
    <name evidence="4" type="ORF">EI290_00790</name>
</gene>
<protein>
    <recommendedName>
        <fullName evidence="3">TonB-dependent receptor plug domain-containing protein</fullName>
    </recommendedName>
</protein>
<proteinExistence type="predicted"/>
<evidence type="ECO:0000256" key="2">
    <source>
        <dbReference type="SAM" id="SignalP"/>
    </source>
</evidence>
<feature type="compositionally biased region" description="Polar residues" evidence="1">
    <location>
        <begin position="652"/>
        <end position="661"/>
    </location>
</feature>
<organism evidence="4 5">
    <name type="scientific">Hymenobacter metallilatus</name>
    <dbReference type="NCBI Taxonomy" id="2493666"/>
    <lineage>
        <taxon>Bacteria</taxon>
        <taxon>Pseudomonadati</taxon>
        <taxon>Bacteroidota</taxon>
        <taxon>Cytophagia</taxon>
        <taxon>Cytophagales</taxon>
        <taxon>Hymenobacteraceae</taxon>
        <taxon>Hymenobacter</taxon>
    </lineage>
</organism>
<feature type="domain" description="TonB-dependent receptor plug" evidence="3">
    <location>
        <begin position="593"/>
        <end position="707"/>
    </location>
</feature>
<evidence type="ECO:0000256" key="1">
    <source>
        <dbReference type="SAM" id="MobiDB-lite"/>
    </source>
</evidence>
<feature type="signal peptide" evidence="2">
    <location>
        <begin position="1"/>
        <end position="30"/>
    </location>
</feature>
<keyword evidence="5" id="KW-1185">Reference proteome</keyword>
<comment type="caution">
    <text evidence="4">The sequence shown here is derived from an EMBL/GenBank/DDBJ whole genome shotgun (WGS) entry which is preliminary data.</text>
</comment>
<dbReference type="OrthoDB" id="679547at2"/>
<reference evidence="4 5" key="1">
    <citation type="submission" date="2018-12" db="EMBL/GenBank/DDBJ databases">
        <authorList>
            <person name="Feng G."/>
            <person name="Zhu H."/>
        </authorList>
    </citation>
    <scope>NUCLEOTIDE SEQUENCE [LARGE SCALE GENOMIC DNA]</scope>
    <source>
        <strain evidence="4 5">9PBR-2</strain>
    </source>
</reference>
<accession>A0A428JSX0</accession>
<dbReference type="Proteomes" id="UP000280066">
    <property type="component" value="Unassembled WGS sequence"/>
</dbReference>
<evidence type="ECO:0000313" key="4">
    <source>
        <dbReference type="EMBL" id="RSK37228.1"/>
    </source>
</evidence>
<evidence type="ECO:0000259" key="3">
    <source>
        <dbReference type="Pfam" id="PF07715"/>
    </source>
</evidence>
<dbReference type="EMBL" id="RWIS01000001">
    <property type="protein sequence ID" value="RSK37228.1"/>
    <property type="molecule type" value="Genomic_DNA"/>
</dbReference>
<name>A0A428JSX0_9BACT</name>
<dbReference type="Gene3D" id="2.170.130.10">
    <property type="entry name" value="TonB-dependent receptor, plug domain"/>
    <property type="match status" value="1"/>
</dbReference>
<feature type="chain" id="PRO_5019400321" description="TonB-dependent receptor plug domain-containing protein" evidence="2">
    <location>
        <begin position="31"/>
        <end position="807"/>
    </location>
</feature>
<dbReference type="InterPro" id="IPR037066">
    <property type="entry name" value="Plug_dom_sf"/>
</dbReference>
<dbReference type="Pfam" id="PF07715">
    <property type="entry name" value="Plug"/>
    <property type="match status" value="1"/>
</dbReference>
<feature type="region of interest" description="Disordered" evidence="1">
    <location>
        <begin position="641"/>
        <end position="663"/>
    </location>
</feature>
<dbReference type="SUPFAM" id="SSF56935">
    <property type="entry name" value="Porins"/>
    <property type="match status" value="1"/>
</dbReference>
<sequence>MLFRCFTTAVSLTVALALVPAASVPLWAQAATPAPATEKAYLHLNQEAYAAGETLWFTAYVLPAASPSQVVYVDVVAPDGQLLAHRTLAVRAGSAPGDVTLPASLAPGRYLIRAYTTQMRNVPASLFTRTFLVQAAPQKTAADETALAVQFFPEGGSWVSGLSSVVAFTATDAAGRGQAVSGTVQDDQGKEVARLVAGPTGLGRFELVPLPGRRYEAHLRRSGELAARVYALPVAQATGVSMQVQEAGPDYLVTVRRRSPQPPAAPESLILAAQVQGRVVVSQQARLQEVTTFRLPRKQLPAGVVRLVVLDAQQTLYCERLVANGEAAPGLTVRIQPDKSQYAPAERATLQLQVLNAAGQPVAGRFSVAINKARPAVAAATPDIYSYLTLTSAVGGPVVPSDAYQAPEALSGRLPDDWLLTQRWRGGSEPGAAAYAPEQGLTLGGKVTNDRQEPVANVPVVLTRPVTQKTEQTLTDAQGHFAFASFSAQDTLPVRLEALPIKGVKRPRILLDAEVASVAPLTEAEAQMPLGAASEAVGTSAAGSGTAAGRRGIELRNVVVEANGRPALKPDNRRIYSRADAVIQVQNIVGISAYRDVIQVLQGRVPGVTVVSNQGFLQVVMRGNSSSSMERFRLAPAATARGARVPLPPSAETPTGSQTGKSPLLLLDGVSTDINMINSVPVNDIETIEVLKPAAAAIFGDRAGAGAIAFLTRRGNPNYDPTRPAPVLPPLYAPPRYSRPQAFRPAPALSPDVLYWNPTVQTDETGRARVLVDVAPAAGVYTITVQGISGAGEVGSGRAELRVVTPR</sequence>
<dbReference type="InterPro" id="IPR012910">
    <property type="entry name" value="Plug_dom"/>
</dbReference>
<dbReference type="RefSeq" id="WP_125425661.1">
    <property type="nucleotide sequence ID" value="NZ_RWIS01000001.1"/>
</dbReference>